<name>A0A6V8K253_9ACTN</name>
<comment type="caution">
    <text evidence="1">The sequence shown here is derived from an EMBL/GenBank/DDBJ whole genome shotgun (WGS) entry which is preliminary data.</text>
</comment>
<organism evidence="1 2">
    <name type="scientific">Phytohabitans houttuyneae</name>
    <dbReference type="NCBI Taxonomy" id="1076126"/>
    <lineage>
        <taxon>Bacteria</taxon>
        <taxon>Bacillati</taxon>
        <taxon>Actinomycetota</taxon>
        <taxon>Actinomycetes</taxon>
        <taxon>Micromonosporales</taxon>
        <taxon>Micromonosporaceae</taxon>
    </lineage>
</organism>
<dbReference type="AlphaFoldDB" id="A0A6V8K253"/>
<dbReference type="Proteomes" id="UP000482800">
    <property type="component" value="Unassembled WGS sequence"/>
</dbReference>
<gene>
    <name evidence="1" type="ORF">Phou_004290</name>
</gene>
<sequence length="113" mass="12273">MEALGEPVAYTALPDGAPVYDSNHVLTGEVEHVLADEGSDIFHGLVVKTPNGHRFADRDEVAELHRDGVLLTVPGAELREPSADPVAADADRPVGEQVQEGLRRAWDWLSQPR</sequence>
<evidence type="ECO:0000313" key="2">
    <source>
        <dbReference type="Proteomes" id="UP000482800"/>
    </source>
</evidence>
<accession>A0A6V8K253</accession>
<evidence type="ECO:0000313" key="1">
    <source>
        <dbReference type="EMBL" id="GFJ76249.1"/>
    </source>
</evidence>
<reference evidence="1 2" key="2">
    <citation type="submission" date="2020-03" db="EMBL/GenBank/DDBJ databases">
        <authorList>
            <person name="Ichikawa N."/>
            <person name="Kimura A."/>
            <person name="Kitahashi Y."/>
            <person name="Uohara A."/>
        </authorList>
    </citation>
    <scope>NUCLEOTIDE SEQUENCE [LARGE SCALE GENOMIC DNA]</scope>
    <source>
        <strain evidence="1 2">NBRC 108639</strain>
    </source>
</reference>
<keyword evidence="2" id="KW-1185">Reference proteome</keyword>
<proteinExistence type="predicted"/>
<evidence type="ECO:0008006" key="3">
    <source>
        <dbReference type="Google" id="ProtNLM"/>
    </source>
</evidence>
<dbReference type="EMBL" id="BLPF01000001">
    <property type="protein sequence ID" value="GFJ76249.1"/>
    <property type="molecule type" value="Genomic_DNA"/>
</dbReference>
<protein>
    <recommendedName>
        <fullName evidence="3">PRC-barrel domain-containing protein</fullName>
    </recommendedName>
</protein>
<dbReference type="RefSeq" id="WP_246273128.1">
    <property type="nucleotide sequence ID" value="NZ_BAABGO010000003.1"/>
</dbReference>
<reference evidence="1 2" key="1">
    <citation type="submission" date="2020-03" db="EMBL/GenBank/DDBJ databases">
        <title>Whole genome shotgun sequence of Phytohabitans houttuyneae NBRC 108639.</title>
        <authorList>
            <person name="Komaki H."/>
            <person name="Tamura T."/>
        </authorList>
    </citation>
    <scope>NUCLEOTIDE SEQUENCE [LARGE SCALE GENOMIC DNA]</scope>
    <source>
        <strain evidence="1 2">NBRC 108639</strain>
    </source>
</reference>